<reference evidence="1" key="1">
    <citation type="submission" date="2019-07" db="EMBL/GenBank/DDBJ databases">
        <authorList>
            <person name="Dittberner H."/>
        </authorList>
    </citation>
    <scope>NUCLEOTIDE SEQUENCE [LARGE SCALE GENOMIC DNA]</scope>
</reference>
<organism evidence="1 2">
    <name type="scientific">Arabis nemorensis</name>
    <dbReference type="NCBI Taxonomy" id="586526"/>
    <lineage>
        <taxon>Eukaryota</taxon>
        <taxon>Viridiplantae</taxon>
        <taxon>Streptophyta</taxon>
        <taxon>Embryophyta</taxon>
        <taxon>Tracheophyta</taxon>
        <taxon>Spermatophyta</taxon>
        <taxon>Magnoliopsida</taxon>
        <taxon>eudicotyledons</taxon>
        <taxon>Gunneridae</taxon>
        <taxon>Pentapetalae</taxon>
        <taxon>rosids</taxon>
        <taxon>malvids</taxon>
        <taxon>Brassicales</taxon>
        <taxon>Brassicaceae</taxon>
        <taxon>Arabideae</taxon>
        <taxon>Arabis</taxon>
    </lineage>
</organism>
<evidence type="ECO:0000313" key="2">
    <source>
        <dbReference type="Proteomes" id="UP000489600"/>
    </source>
</evidence>
<sequence length="121" mass="13066">MQNREKQRVSVAAATSSPATIGSRARILSSLVKLNPFGKLRTNDLNKDKTPPFSVFCARTELYSFPKSQSEAAARVQTSESSSETTSLTGGSFDAYGSCGLLRYVVARNLKEVAGLRLGIF</sequence>
<dbReference type="EMBL" id="CABITT030000003">
    <property type="protein sequence ID" value="VVA97699.1"/>
    <property type="molecule type" value="Genomic_DNA"/>
</dbReference>
<accession>A0A565B7Q3</accession>
<gene>
    <name evidence="1" type="ORF">ANE_LOCUS8144</name>
</gene>
<keyword evidence="2" id="KW-1185">Reference proteome</keyword>
<comment type="caution">
    <text evidence="1">The sequence shown here is derived from an EMBL/GenBank/DDBJ whole genome shotgun (WGS) entry which is preliminary data.</text>
</comment>
<proteinExistence type="predicted"/>
<evidence type="ECO:0000313" key="1">
    <source>
        <dbReference type="EMBL" id="VVA97699.1"/>
    </source>
</evidence>
<dbReference type="OrthoDB" id="1077492at2759"/>
<dbReference type="AlphaFoldDB" id="A0A565B7Q3"/>
<name>A0A565B7Q3_9BRAS</name>
<protein>
    <submittedName>
        <fullName evidence="1">Uncharacterized protein</fullName>
    </submittedName>
</protein>
<dbReference type="Proteomes" id="UP000489600">
    <property type="component" value="Unassembled WGS sequence"/>
</dbReference>